<organism evidence="3 4">
    <name type="scientific">Winogradskya consettensis</name>
    <dbReference type="NCBI Taxonomy" id="113560"/>
    <lineage>
        <taxon>Bacteria</taxon>
        <taxon>Bacillati</taxon>
        <taxon>Actinomycetota</taxon>
        <taxon>Actinomycetes</taxon>
        <taxon>Micromonosporales</taxon>
        <taxon>Micromonosporaceae</taxon>
        <taxon>Winogradskya</taxon>
    </lineage>
</organism>
<evidence type="ECO:0000313" key="4">
    <source>
        <dbReference type="Proteomes" id="UP000680865"/>
    </source>
</evidence>
<protein>
    <submittedName>
        <fullName evidence="3">Uncharacterized protein</fullName>
    </submittedName>
</protein>
<evidence type="ECO:0000256" key="1">
    <source>
        <dbReference type="ARBA" id="ARBA00022737"/>
    </source>
</evidence>
<gene>
    <name evidence="3" type="ORF">Aco04nite_17950</name>
</gene>
<dbReference type="AlphaFoldDB" id="A0A919VKX4"/>
<keyword evidence="4" id="KW-1185">Reference proteome</keyword>
<comment type="caution">
    <text evidence="3">The sequence shown here is derived from an EMBL/GenBank/DDBJ whole genome shotgun (WGS) entry which is preliminary data.</text>
</comment>
<feature type="repeat" description="NHL" evidence="2">
    <location>
        <begin position="318"/>
        <end position="359"/>
    </location>
</feature>
<dbReference type="EMBL" id="BOQP01000008">
    <property type="protein sequence ID" value="GIM69999.1"/>
    <property type="molecule type" value="Genomic_DNA"/>
</dbReference>
<evidence type="ECO:0000256" key="2">
    <source>
        <dbReference type="PROSITE-ProRule" id="PRU00504"/>
    </source>
</evidence>
<dbReference type="PANTHER" id="PTHR40274">
    <property type="entry name" value="VIRGINIAMYCIN B LYASE"/>
    <property type="match status" value="1"/>
</dbReference>
<sequence>MMAPNRLWGSNGVAFGPDGRLYIAQFLAGRISALDLTTGDLEDITGPDSPVEAPDDLAFGPDGAMYIADLVPGRVWRRTPAGDYDLVSDSVRVPNGITCVGDRLFVNEMRMNGRLLELFPGGGEPVVLTEGLALGNAMQRGPDGNLYYPHMVTGQIFRISPDGGDPELVEAGVSDPVAVRFDRGGVLQVLSRGVNGVVTCVDLFGSGGRTEKVSNVAGLDNAAFDAENRMFVSSFSTGGVLELHPDGRTREIVPRGLSGPYGITVDLHGRVHAGDHYRIASPPDPADELLHFVHGIVADGDLLHLTSQYGQVKTYDRGSRQVRTRASGLDQPLGLCVRADGAILVAEAGAGRVVAISPDDTVTPLVTDLGHPVDVALDASGRLYISDSGHGVVYRDSAVVLADLIDPQGIAVRGDELFVVEAGTRSLRVLDLVTGSARTDITELAVGTPLPCTDLFTNGMPGVPQRFAGLAVAPDGTLHLAADGEGTILSLLEKPDEHP</sequence>
<dbReference type="PROSITE" id="PS51125">
    <property type="entry name" value="NHL"/>
    <property type="match status" value="1"/>
</dbReference>
<dbReference type="SUPFAM" id="SSF101898">
    <property type="entry name" value="NHL repeat"/>
    <property type="match status" value="1"/>
</dbReference>
<evidence type="ECO:0000313" key="3">
    <source>
        <dbReference type="EMBL" id="GIM69999.1"/>
    </source>
</evidence>
<dbReference type="Proteomes" id="UP000680865">
    <property type="component" value="Unassembled WGS sequence"/>
</dbReference>
<dbReference type="SUPFAM" id="SSF63829">
    <property type="entry name" value="Calcium-dependent phosphotriesterase"/>
    <property type="match status" value="2"/>
</dbReference>
<proteinExistence type="predicted"/>
<name>A0A919VKX4_9ACTN</name>
<dbReference type="InterPro" id="IPR011042">
    <property type="entry name" value="6-blade_b-propeller_TolB-like"/>
</dbReference>
<dbReference type="Gene3D" id="2.120.10.30">
    <property type="entry name" value="TolB, C-terminal domain"/>
    <property type="match status" value="3"/>
</dbReference>
<accession>A0A919VKX4</accession>
<dbReference type="InterPro" id="IPR051344">
    <property type="entry name" value="Vgb"/>
</dbReference>
<reference evidence="3" key="1">
    <citation type="submission" date="2021-03" db="EMBL/GenBank/DDBJ databases">
        <title>Whole genome shotgun sequence of Actinoplanes consettensis NBRC 14913.</title>
        <authorList>
            <person name="Komaki H."/>
            <person name="Tamura T."/>
        </authorList>
    </citation>
    <scope>NUCLEOTIDE SEQUENCE</scope>
    <source>
        <strain evidence="3">NBRC 14913</strain>
    </source>
</reference>
<keyword evidence="1" id="KW-0677">Repeat</keyword>
<dbReference type="PANTHER" id="PTHR40274:SF4">
    <property type="entry name" value="BLL1406 PROTEIN"/>
    <property type="match status" value="1"/>
</dbReference>
<dbReference type="InterPro" id="IPR001258">
    <property type="entry name" value="NHL_repeat"/>
</dbReference>